<organism evidence="1 2">
    <name type="scientific">Bacillus phage G</name>
    <dbReference type="NCBI Taxonomy" id="2884420"/>
    <lineage>
        <taxon>Viruses</taxon>
        <taxon>Duplodnaviria</taxon>
        <taxon>Heunggongvirae</taxon>
        <taxon>Uroviricota</taxon>
        <taxon>Caudoviricetes</taxon>
        <taxon>Donellivirus</taxon>
        <taxon>Donellivirus gee</taxon>
    </lineage>
</organism>
<sequence>MNVKQIGFSEFNESMKESNGDGIVLLGAGGPADEWIDGVTGMLHDKGIVSSANPEEVWGEAFKLSTSGGRTDLALTFNSKMEFKMGMMAMWRIGFGDCSWISDYVVNYQDQHIS</sequence>
<dbReference type="Proteomes" id="UP000009273">
    <property type="component" value="Segment"/>
</dbReference>
<dbReference type="KEGG" id="vg:18563807"/>
<gene>
    <name evidence="1" type="primary">597</name>
    <name evidence="1" type="ORF">G_597</name>
</gene>
<dbReference type="GeneID" id="18563807"/>
<evidence type="ECO:0000313" key="1">
    <source>
        <dbReference type="EMBL" id="AEO93842.1"/>
    </source>
</evidence>
<dbReference type="EMBL" id="JN638751">
    <property type="protein sequence ID" value="AEO93842.1"/>
    <property type="molecule type" value="Genomic_DNA"/>
</dbReference>
<keyword evidence="2" id="KW-1185">Reference proteome</keyword>
<dbReference type="RefSeq" id="YP_009015889.1">
    <property type="nucleotide sequence ID" value="NC_023719.1"/>
</dbReference>
<protein>
    <submittedName>
        <fullName evidence="1">Gp597</fullName>
    </submittedName>
</protein>
<evidence type="ECO:0000313" key="2">
    <source>
        <dbReference type="Proteomes" id="UP000009273"/>
    </source>
</evidence>
<reference evidence="1 2" key="1">
    <citation type="submission" date="2011-09" db="EMBL/GenBank/DDBJ databases">
        <authorList>
            <person name="Pope W.H."/>
            <person name="Pedulla M.L."/>
            <person name="Ford M.E."/>
            <person name="Peebles C.L."/>
            <person name="Hatfull G.H."/>
            <person name="Hendrix R.W."/>
        </authorList>
    </citation>
    <scope>NUCLEOTIDE SEQUENCE [LARGE SCALE GENOMIC DNA]</scope>
    <source>
        <strain evidence="1">G</strain>
    </source>
</reference>
<proteinExistence type="predicted"/>
<name>G3MAX7_9CAUD</name>
<accession>G3MAX7</accession>